<proteinExistence type="predicted"/>
<dbReference type="Proteomes" id="UP000235371">
    <property type="component" value="Unassembled WGS sequence"/>
</dbReference>
<dbReference type="EMBL" id="KZ613782">
    <property type="protein sequence ID" value="PMD63164.1"/>
    <property type="molecule type" value="Genomic_DNA"/>
</dbReference>
<protein>
    <submittedName>
        <fullName evidence="1">Uncharacterized protein</fullName>
    </submittedName>
</protein>
<dbReference type="AlphaFoldDB" id="A0A2J6TJH7"/>
<name>A0A2J6TJH7_9HELO</name>
<sequence length="72" mass="8222">MTRRRSPSKFLTVSISLLKQTKPAAMLFRTRKNPTRAIKQFQTRSAAQNIALNVSWIKKGQKFTDGNLSLRS</sequence>
<evidence type="ECO:0000313" key="1">
    <source>
        <dbReference type="EMBL" id="PMD63164.1"/>
    </source>
</evidence>
<evidence type="ECO:0000313" key="2">
    <source>
        <dbReference type="Proteomes" id="UP000235371"/>
    </source>
</evidence>
<organism evidence="1 2">
    <name type="scientific">Hyaloscypha bicolor E</name>
    <dbReference type="NCBI Taxonomy" id="1095630"/>
    <lineage>
        <taxon>Eukaryota</taxon>
        <taxon>Fungi</taxon>
        <taxon>Dikarya</taxon>
        <taxon>Ascomycota</taxon>
        <taxon>Pezizomycotina</taxon>
        <taxon>Leotiomycetes</taxon>
        <taxon>Helotiales</taxon>
        <taxon>Hyaloscyphaceae</taxon>
        <taxon>Hyaloscypha</taxon>
        <taxon>Hyaloscypha bicolor</taxon>
    </lineage>
</organism>
<gene>
    <name evidence="1" type="ORF">K444DRAFT_329331</name>
</gene>
<dbReference type="GeneID" id="36580020"/>
<dbReference type="InParanoid" id="A0A2J6TJH7"/>
<accession>A0A2J6TJH7</accession>
<dbReference type="RefSeq" id="XP_024740068.1">
    <property type="nucleotide sequence ID" value="XM_024871938.1"/>
</dbReference>
<reference evidence="1 2" key="1">
    <citation type="submission" date="2016-04" db="EMBL/GenBank/DDBJ databases">
        <title>A degradative enzymes factory behind the ericoid mycorrhizal symbiosis.</title>
        <authorList>
            <consortium name="DOE Joint Genome Institute"/>
            <person name="Martino E."/>
            <person name="Morin E."/>
            <person name="Grelet G."/>
            <person name="Kuo A."/>
            <person name="Kohler A."/>
            <person name="Daghino S."/>
            <person name="Barry K."/>
            <person name="Choi C."/>
            <person name="Cichocki N."/>
            <person name="Clum A."/>
            <person name="Copeland A."/>
            <person name="Hainaut M."/>
            <person name="Haridas S."/>
            <person name="Labutti K."/>
            <person name="Lindquist E."/>
            <person name="Lipzen A."/>
            <person name="Khouja H.-R."/>
            <person name="Murat C."/>
            <person name="Ohm R."/>
            <person name="Olson A."/>
            <person name="Spatafora J."/>
            <person name="Veneault-Fourrey C."/>
            <person name="Henrissat B."/>
            <person name="Grigoriev I."/>
            <person name="Martin F."/>
            <person name="Perotto S."/>
        </authorList>
    </citation>
    <scope>NUCLEOTIDE SEQUENCE [LARGE SCALE GENOMIC DNA]</scope>
    <source>
        <strain evidence="1 2">E</strain>
    </source>
</reference>
<keyword evidence="2" id="KW-1185">Reference proteome</keyword>